<evidence type="ECO:0000256" key="2">
    <source>
        <dbReference type="ARBA" id="ARBA00022771"/>
    </source>
</evidence>
<dbReference type="GO" id="GO:0008270">
    <property type="term" value="F:zinc ion binding"/>
    <property type="evidence" value="ECO:0007669"/>
    <property type="project" value="UniProtKB-KW"/>
</dbReference>
<keyword evidence="5" id="KW-0472">Membrane</keyword>
<evidence type="ECO:0000313" key="7">
    <source>
        <dbReference type="EMBL" id="GAA0152603.1"/>
    </source>
</evidence>
<dbReference type="InterPro" id="IPR010666">
    <property type="entry name" value="Znf_GRF"/>
</dbReference>
<keyword evidence="2 4" id="KW-0863">Zinc-finger</keyword>
<accession>A0AAV3PMU2</accession>
<keyword evidence="5" id="KW-0812">Transmembrane</keyword>
<keyword evidence="5" id="KW-1133">Transmembrane helix</keyword>
<dbReference type="EMBL" id="BAABME010002014">
    <property type="protein sequence ID" value="GAA0152603.1"/>
    <property type="molecule type" value="Genomic_DNA"/>
</dbReference>
<evidence type="ECO:0000259" key="6">
    <source>
        <dbReference type="PROSITE" id="PS51999"/>
    </source>
</evidence>
<dbReference type="Proteomes" id="UP001454036">
    <property type="component" value="Unassembled WGS sequence"/>
</dbReference>
<evidence type="ECO:0000313" key="8">
    <source>
        <dbReference type="Proteomes" id="UP001454036"/>
    </source>
</evidence>
<gene>
    <name evidence="7" type="ORF">LIER_11042</name>
</gene>
<organism evidence="7 8">
    <name type="scientific">Lithospermum erythrorhizon</name>
    <name type="common">Purple gromwell</name>
    <name type="synonym">Lithospermum officinale var. erythrorhizon</name>
    <dbReference type="NCBI Taxonomy" id="34254"/>
    <lineage>
        <taxon>Eukaryota</taxon>
        <taxon>Viridiplantae</taxon>
        <taxon>Streptophyta</taxon>
        <taxon>Embryophyta</taxon>
        <taxon>Tracheophyta</taxon>
        <taxon>Spermatophyta</taxon>
        <taxon>Magnoliopsida</taxon>
        <taxon>eudicotyledons</taxon>
        <taxon>Gunneridae</taxon>
        <taxon>Pentapetalae</taxon>
        <taxon>asterids</taxon>
        <taxon>lamiids</taxon>
        <taxon>Boraginales</taxon>
        <taxon>Boraginaceae</taxon>
        <taxon>Boraginoideae</taxon>
        <taxon>Lithospermeae</taxon>
        <taxon>Lithospermum</taxon>
    </lineage>
</organism>
<sequence length="95" mass="11008">MAPQMSEMKCRCGRNAMEWVSFIQKNSGRRFVRCANRVTPCRFWKWIDDPVSPLVPSAMDLNVKKSQRIVKFLGLVMAASLVVIFVFLRMCLRPL</sequence>
<keyword evidence="1" id="KW-0479">Metal-binding</keyword>
<evidence type="ECO:0000256" key="4">
    <source>
        <dbReference type="PROSITE-ProRule" id="PRU01343"/>
    </source>
</evidence>
<evidence type="ECO:0000256" key="1">
    <source>
        <dbReference type="ARBA" id="ARBA00022723"/>
    </source>
</evidence>
<keyword evidence="8" id="KW-1185">Reference proteome</keyword>
<comment type="caution">
    <text evidence="7">The sequence shown here is derived from an EMBL/GenBank/DDBJ whole genome shotgun (WGS) entry which is preliminary data.</text>
</comment>
<name>A0AAV3PMU2_LITER</name>
<reference evidence="7 8" key="1">
    <citation type="submission" date="2024-01" db="EMBL/GenBank/DDBJ databases">
        <title>The complete chloroplast genome sequence of Lithospermum erythrorhizon: insights into the phylogenetic relationship among Boraginaceae species and the maternal lineages of purple gromwells.</title>
        <authorList>
            <person name="Okada T."/>
            <person name="Watanabe K."/>
        </authorList>
    </citation>
    <scope>NUCLEOTIDE SEQUENCE [LARGE SCALE GENOMIC DNA]</scope>
</reference>
<dbReference type="PROSITE" id="PS51999">
    <property type="entry name" value="ZF_GRF"/>
    <property type="match status" value="1"/>
</dbReference>
<proteinExistence type="predicted"/>
<feature type="transmembrane region" description="Helical" evidence="5">
    <location>
        <begin position="69"/>
        <end position="88"/>
    </location>
</feature>
<protein>
    <recommendedName>
        <fullName evidence="6">GRF-type domain-containing protein</fullName>
    </recommendedName>
</protein>
<evidence type="ECO:0000256" key="3">
    <source>
        <dbReference type="ARBA" id="ARBA00022833"/>
    </source>
</evidence>
<dbReference type="AlphaFoldDB" id="A0AAV3PMU2"/>
<feature type="domain" description="GRF-type" evidence="6">
    <location>
        <begin position="10"/>
        <end position="50"/>
    </location>
</feature>
<dbReference type="Pfam" id="PF06839">
    <property type="entry name" value="Zn_ribbon_GRF"/>
    <property type="match status" value="1"/>
</dbReference>
<evidence type="ECO:0000256" key="5">
    <source>
        <dbReference type="SAM" id="Phobius"/>
    </source>
</evidence>
<keyword evidence="3" id="KW-0862">Zinc</keyword>